<protein>
    <recommendedName>
        <fullName evidence="3">DUF4259 domain-containing protein</fullName>
    </recommendedName>
</protein>
<evidence type="ECO:0000313" key="1">
    <source>
        <dbReference type="EMBL" id="GAA4084880.1"/>
    </source>
</evidence>
<accession>A0ABP7WAM6</accession>
<proteinExistence type="predicted"/>
<reference evidence="2" key="1">
    <citation type="journal article" date="2019" name="Int. J. Syst. Evol. Microbiol.">
        <title>The Global Catalogue of Microorganisms (GCM) 10K type strain sequencing project: providing services to taxonomists for standard genome sequencing and annotation.</title>
        <authorList>
            <consortium name="The Broad Institute Genomics Platform"/>
            <consortium name="The Broad Institute Genome Sequencing Center for Infectious Disease"/>
            <person name="Wu L."/>
            <person name="Ma J."/>
        </authorList>
    </citation>
    <scope>NUCLEOTIDE SEQUENCE [LARGE SCALE GENOMIC DNA]</scope>
    <source>
        <strain evidence="2">JCM 16702</strain>
    </source>
</reference>
<dbReference type="RefSeq" id="WP_344952364.1">
    <property type="nucleotide sequence ID" value="NZ_BAAAZG010000038.1"/>
</dbReference>
<dbReference type="Proteomes" id="UP001500683">
    <property type="component" value="Unassembled WGS sequence"/>
</dbReference>
<gene>
    <name evidence="1" type="ORF">GCM10022214_51020</name>
</gene>
<keyword evidence="2" id="KW-1185">Reference proteome</keyword>
<comment type="caution">
    <text evidence="1">The sequence shown here is derived from an EMBL/GenBank/DDBJ whole genome shotgun (WGS) entry which is preliminary data.</text>
</comment>
<evidence type="ECO:0000313" key="2">
    <source>
        <dbReference type="Proteomes" id="UP001500683"/>
    </source>
</evidence>
<evidence type="ECO:0008006" key="3">
    <source>
        <dbReference type="Google" id="ProtNLM"/>
    </source>
</evidence>
<dbReference type="EMBL" id="BAAAZG010000038">
    <property type="protein sequence ID" value="GAA4084880.1"/>
    <property type="molecule type" value="Genomic_DNA"/>
</dbReference>
<organism evidence="1 2">
    <name type="scientific">Actinomadura miaoliensis</name>
    <dbReference type="NCBI Taxonomy" id="430685"/>
    <lineage>
        <taxon>Bacteria</taxon>
        <taxon>Bacillati</taxon>
        <taxon>Actinomycetota</taxon>
        <taxon>Actinomycetes</taxon>
        <taxon>Streptosporangiales</taxon>
        <taxon>Thermomonosporaceae</taxon>
        <taxon>Actinomadura</taxon>
    </lineage>
</organism>
<name>A0ABP7WAM6_9ACTN</name>
<sequence>MSTIVQFFVATRASARAALLGGPSASRTVVECGNFDVEEALLDWEAHCAGRSFEEIAEAGLPEVLAEIEDGPAVFSLSDTLVRSLGTASSSEIDELARWWVERKAEDGAELDPFVALGILRELAELIRGERDSEEHVYCWAG</sequence>